<evidence type="ECO:0000313" key="2">
    <source>
        <dbReference type="Proteomes" id="UP000828390"/>
    </source>
</evidence>
<keyword evidence="2" id="KW-1185">Reference proteome</keyword>
<comment type="caution">
    <text evidence="1">The sequence shown here is derived from an EMBL/GenBank/DDBJ whole genome shotgun (WGS) entry which is preliminary data.</text>
</comment>
<name>A0A9D4KU42_DREPO</name>
<accession>A0A9D4KU42</accession>
<gene>
    <name evidence="1" type="ORF">DPMN_087925</name>
</gene>
<organism evidence="1 2">
    <name type="scientific">Dreissena polymorpha</name>
    <name type="common">Zebra mussel</name>
    <name type="synonym">Mytilus polymorpha</name>
    <dbReference type="NCBI Taxonomy" id="45954"/>
    <lineage>
        <taxon>Eukaryota</taxon>
        <taxon>Metazoa</taxon>
        <taxon>Spiralia</taxon>
        <taxon>Lophotrochozoa</taxon>
        <taxon>Mollusca</taxon>
        <taxon>Bivalvia</taxon>
        <taxon>Autobranchia</taxon>
        <taxon>Heteroconchia</taxon>
        <taxon>Euheterodonta</taxon>
        <taxon>Imparidentia</taxon>
        <taxon>Neoheterodontei</taxon>
        <taxon>Myida</taxon>
        <taxon>Dreissenoidea</taxon>
        <taxon>Dreissenidae</taxon>
        <taxon>Dreissena</taxon>
    </lineage>
</organism>
<reference evidence="1" key="1">
    <citation type="journal article" date="2019" name="bioRxiv">
        <title>The Genome of the Zebra Mussel, Dreissena polymorpha: A Resource for Invasive Species Research.</title>
        <authorList>
            <person name="McCartney M.A."/>
            <person name="Auch B."/>
            <person name="Kono T."/>
            <person name="Mallez S."/>
            <person name="Zhang Y."/>
            <person name="Obille A."/>
            <person name="Becker A."/>
            <person name="Abrahante J.E."/>
            <person name="Garbe J."/>
            <person name="Badalamenti J.P."/>
            <person name="Herman A."/>
            <person name="Mangelson H."/>
            <person name="Liachko I."/>
            <person name="Sullivan S."/>
            <person name="Sone E.D."/>
            <person name="Koren S."/>
            <person name="Silverstein K.A.T."/>
            <person name="Beckman K.B."/>
            <person name="Gohl D.M."/>
        </authorList>
    </citation>
    <scope>NUCLEOTIDE SEQUENCE</scope>
    <source>
        <strain evidence="1">Duluth1</strain>
        <tissue evidence="1">Whole animal</tissue>
    </source>
</reference>
<reference evidence="1" key="2">
    <citation type="submission" date="2020-11" db="EMBL/GenBank/DDBJ databases">
        <authorList>
            <person name="McCartney M.A."/>
            <person name="Auch B."/>
            <person name="Kono T."/>
            <person name="Mallez S."/>
            <person name="Becker A."/>
            <person name="Gohl D.M."/>
            <person name="Silverstein K.A.T."/>
            <person name="Koren S."/>
            <person name="Bechman K.B."/>
            <person name="Herman A."/>
            <person name="Abrahante J.E."/>
            <person name="Garbe J."/>
        </authorList>
    </citation>
    <scope>NUCLEOTIDE SEQUENCE</scope>
    <source>
        <strain evidence="1">Duluth1</strain>
        <tissue evidence="1">Whole animal</tissue>
    </source>
</reference>
<protein>
    <submittedName>
        <fullName evidence="1">Uncharacterized protein</fullName>
    </submittedName>
</protein>
<sequence length="54" mass="5952">MNGEFPTEQAMPVCNTPSTVIAAYDLLVALCTGCVPNLQFLSSMLIDMYYNGRF</sequence>
<proteinExistence type="predicted"/>
<dbReference type="AlphaFoldDB" id="A0A9D4KU42"/>
<dbReference type="Proteomes" id="UP000828390">
    <property type="component" value="Unassembled WGS sequence"/>
</dbReference>
<evidence type="ECO:0000313" key="1">
    <source>
        <dbReference type="EMBL" id="KAH3845643.1"/>
    </source>
</evidence>
<dbReference type="EMBL" id="JAIWYP010000003">
    <property type="protein sequence ID" value="KAH3845643.1"/>
    <property type="molecule type" value="Genomic_DNA"/>
</dbReference>